<evidence type="ECO:0000256" key="1">
    <source>
        <dbReference type="SAM" id="Phobius"/>
    </source>
</evidence>
<feature type="transmembrane region" description="Helical" evidence="1">
    <location>
        <begin position="6"/>
        <end position="31"/>
    </location>
</feature>
<evidence type="ECO:0000313" key="3">
    <source>
        <dbReference type="Proteomes" id="UP000182652"/>
    </source>
</evidence>
<dbReference type="RefSeq" id="WP_066214967.1">
    <property type="nucleotide sequence ID" value="NZ_FNSN01000004.1"/>
</dbReference>
<keyword evidence="3" id="KW-1185">Reference proteome</keyword>
<keyword evidence="1" id="KW-0812">Transmembrane</keyword>
<evidence type="ECO:0008006" key="4">
    <source>
        <dbReference type="Google" id="ProtNLM"/>
    </source>
</evidence>
<reference evidence="2 3" key="1">
    <citation type="submission" date="2016-10" db="EMBL/GenBank/DDBJ databases">
        <authorList>
            <person name="de Groot N.N."/>
        </authorList>
    </citation>
    <scope>NUCLEOTIDE SEQUENCE [LARGE SCALE GENOMIC DNA]</scope>
    <source>
        <strain evidence="2 3">DSM 10495</strain>
    </source>
</reference>
<dbReference type="AlphaFoldDB" id="A0A1H4VIW0"/>
<keyword evidence="1" id="KW-0472">Membrane</keyword>
<dbReference type="STRING" id="156980.SAMN04489745_3221"/>
<dbReference type="EMBL" id="FNSN01000004">
    <property type="protein sequence ID" value="SEC81062.1"/>
    <property type="molecule type" value="Genomic_DNA"/>
</dbReference>
<keyword evidence="1" id="KW-1133">Transmembrane helix</keyword>
<dbReference type="InterPro" id="IPR019662">
    <property type="entry name" value="DUF2516"/>
</dbReference>
<dbReference type="Pfam" id="PF10724">
    <property type="entry name" value="DUF2516"/>
    <property type="match status" value="1"/>
</dbReference>
<sequence>MSGQLLISFATMAVYFVMGLVAFGLEAWAFIDALIRKPGDYEAAMKRSKGFWLAVTGAAAAVGLLSVLSRSGGLGLFALVAVTASCVYLADVRPAIKDLRSGGYNSW</sequence>
<proteinExistence type="predicted"/>
<gene>
    <name evidence="2" type="ORF">SAMN04489745_3221</name>
</gene>
<organism evidence="2 3">
    <name type="scientific">Arthrobacter woluwensis</name>
    <dbReference type="NCBI Taxonomy" id="156980"/>
    <lineage>
        <taxon>Bacteria</taxon>
        <taxon>Bacillati</taxon>
        <taxon>Actinomycetota</taxon>
        <taxon>Actinomycetes</taxon>
        <taxon>Micrococcales</taxon>
        <taxon>Micrococcaceae</taxon>
        <taxon>Arthrobacter</taxon>
    </lineage>
</organism>
<feature type="transmembrane region" description="Helical" evidence="1">
    <location>
        <begin position="74"/>
        <end position="90"/>
    </location>
</feature>
<evidence type="ECO:0000313" key="2">
    <source>
        <dbReference type="EMBL" id="SEC81062.1"/>
    </source>
</evidence>
<accession>A0A1H4VIW0</accession>
<dbReference type="Proteomes" id="UP000182652">
    <property type="component" value="Unassembled WGS sequence"/>
</dbReference>
<feature type="transmembrane region" description="Helical" evidence="1">
    <location>
        <begin position="51"/>
        <end position="68"/>
    </location>
</feature>
<name>A0A1H4VIW0_9MICC</name>
<protein>
    <recommendedName>
        <fullName evidence="4">DUF2516 domain-containing protein</fullName>
    </recommendedName>
</protein>